<protein>
    <submittedName>
        <fullName evidence="2">Altered inheritance of mitochondria protein 24, mitochondrial</fullName>
    </submittedName>
</protein>
<sequence>MYTIRTWARRGIWGDRLFLHFNGPATILIQSRGTALSDALTTQDVNEIADSPAGSASAVIAGRPADDVSPPAGSTTTSSKTQPTSISYASVNHGSVKFDPKNQ</sequence>
<name>A0AAN7WE48_9PEZI</name>
<dbReference type="Proteomes" id="UP001310594">
    <property type="component" value="Unassembled WGS sequence"/>
</dbReference>
<dbReference type="GO" id="GO:0005743">
    <property type="term" value="C:mitochondrial inner membrane"/>
    <property type="evidence" value="ECO:0007669"/>
    <property type="project" value="TreeGrafter"/>
</dbReference>
<organism evidence="2 3">
    <name type="scientific">Elasticomyces elasticus</name>
    <dbReference type="NCBI Taxonomy" id="574655"/>
    <lineage>
        <taxon>Eukaryota</taxon>
        <taxon>Fungi</taxon>
        <taxon>Dikarya</taxon>
        <taxon>Ascomycota</taxon>
        <taxon>Pezizomycotina</taxon>
        <taxon>Dothideomycetes</taxon>
        <taxon>Dothideomycetidae</taxon>
        <taxon>Mycosphaerellales</taxon>
        <taxon>Teratosphaeriaceae</taxon>
        <taxon>Elasticomyces</taxon>
    </lineage>
</organism>
<gene>
    <name evidence="2" type="primary">AIM24</name>
    <name evidence="2" type="ORF">LTR97_003188</name>
</gene>
<reference evidence="2" key="1">
    <citation type="submission" date="2023-08" db="EMBL/GenBank/DDBJ databases">
        <title>Black Yeasts Isolated from many extreme environments.</title>
        <authorList>
            <person name="Coleine C."/>
            <person name="Stajich J.E."/>
            <person name="Selbmann L."/>
        </authorList>
    </citation>
    <scope>NUCLEOTIDE SEQUENCE</scope>
    <source>
        <strain evidence="2">CCFEE 5810</strain>
    </source>
</reference>
<feature type="compositionally biased region" description="Low complexity" evidence="1">
    <location>
        <begin position="74"/>
        <end position="87"/>
    </location>
</feature>
<dbReference type="EMBL" id="JAVRQU010000004">
    <property type="protein sequence ID" value="KAK5704175.1"/>
    <property type="molecule type" value="Genomic_DNA"/>
</dbReference>
<evidence type="ECO:0000256" key="1">
    <source>
        <dbReference type="SAM" id="MobiDB-lite"/>
    </source>
</evidence>
<dbReference type="PANTHER" id="PTHR36959:SF2">
    <property type="entry name" value="ALTERED INHERITANCE OF MITOCHONDRIA PROTEIN 24, MITOCHONDRIAL"/>
    <property type="match status" value="1"/>
</dbReference>
<evidence type="ECO:0000313" key="2">
    <source>
        <dbReference type="EMBL" id="KAK5704175.1"/>
    </source>
</evidence>
<dbReference type="PANTHER" id="PTHR36959">
    <property type="entry name" value="ALTERED INHERITANCE OF MITOCHONDRIA PROTEIN 24, MITOCHONDRIAL"/>
    <property type="match status" value="1"/>
</dbReference>
<comment type="caution">
    <text evidence="2">The sequence shown here is derived from an EMBL/GenBank/DDBJ whole genome shotgun (WGS) entry which is preliminary data.</text>
</comment>
<proteinExistence type="predicted"/>
<feature type="region of interest" description="Disordered" evidence="1">
    <location>
        <begin position="55"/>
        <end position="103"/>
    </location>
</feature>
<dbReference type="AlphaFoldDB" id="A0AAN7WE48"/>
<evidence type="ECO:0000313" key="3">
    <source>
        <dbReference type="Proteomes" id="UP001310594"/>
    </source>
</evidence>
<dbReference type="GO" id="GO:0007007">
    <property type="term" value="P:inner mitochondrial membrane organization"/>
    <property type="evidence" value="ECO:0007669"/>
    <property type="project" value="TreeGrafter"/>
</dbReference>
<accession>A0AAN7WE48</accession>